<evidence type="ECO:0000259" key="7">
    <source>
        <dbReference type="PROSITE" id="PS50045"/>
    </source>
</evidence>
<comment type="caution">
    <text evidence="9">The sequence shown here is derived from an EMBL/GenBank/DDBJ whole genome shotgun (WGS) entry which is preliminary data.</text>
</comment>
<dbReference type="Pfam" id="PF25601">
    <property type="entry name" value="AAA_lid_14"/>
    <property type="match status" value="1"/>
</dbReference>
<name>A0A520XFP3_9DELT</name>
<dbReference type="Gene3D" id="3.40.50.2300">
    <property type="match status" value="1"/>
</dbReference>
<dbReference type="GO" id="GO:0000160">
    <property type="term" value="P:phosphorelay signal transduction system"/>
    <property type="evidence" value="ECO:0007669"/>
    <property type="project" value="InterPro"/>
</dbReference>
<keyword evidence="2" id="KW-0067">ATP-binding</keyword>
<dbReference type="Gene3D" id="1.10.10.60">
    <property type="entry name" value="Homeodomain-like"/>
    <property type="match status" value="1"/>
</dbReference>
<dbReference type="SUPFAM" id="SSF52540">
    <property type="entry name" value="P-loop containing nucleoside triphosphate hydrolases"/>
    <property type="match status" value="1"/>
</dbReference>
<dbReference type="InterPro" id="IPR058031">
    <property type="entry name" value="AAA_lid_NorR"/>
</dbReference>
<dbReference type="InterPro" id="IPR002078">
    <property type="entry name" value="Sigma_54_int"/>
</dbReference>
<evidence type="ECO:0000256" key="1">
    <source>
        <dbReference type="ARBA" id="ARBA00022741"/>
    </source>
</evidence>
<keyword evidence="1" id="KW-0547">Nucleotide-binding</keyword>
<keyword evidence="3" id="KW-0805">Transcription regulation</keyword>
<dbReference type="GO" id="GO:0043565">
    <property type="term" value="F:sequence-specific DNA binding"/>
    <property type="evidence" value="ECO:0007669"/>
    <property type="project" value="InterPro"/>
</dbReference>
<dbReference type="Proteomes" id="UP000322454">
    <property type="component" value="Unassembled WGS sequence"/>
</dbReference>
<dbReference type="InterPro" id="IPR003593">
    <property type="entry name" value="AAA+_ATPase"/>
</dbReference>
<evidence type="ECO:0000256" key="2">
    <source>
        <dbReference type="ARBA" id="ARBA00022840"/>
    </source>
</evidence>
<feature type="domain" description="Sigma-54 factor interaction" evidence="7">
    <location>
        <begin position="158"/>
        <end position="386"/>
    </location>
</feature>
<evidence type="ECO:0000256" key="4">
    <source>
        <dbReference type="ARBA" id="ARBA00023125"/>
    </source>
</evidence>
<dbReference type="InterPro" id="IPR011006">
    <property type="entry name" value="CheY-like_superfamily"/>
</dbReference>
<dbReference type="PANTHER" id="PTHR32071:SF119">
    <property type="entry name" value="SIGMA L-DEPENDENT TRANSCRIPTIONAL REGULATOR YPLP-RELATED"/>
    <property type="match status" value="1"/>
</dbReference>
<dbReference type="PROSITE" id="PS00676">
    <property type="entry name" value="SIGMA54_INTERACT_2"/>
    <property type="match status" value="1"/>
</dbReference>
<keyword evidence="4" id="KW-0238">DNA-binding</keyword>
<dbReference type="InterPro" id="IPR001789">
    <property type="entry name" value="Sig_transdc_resp-reg_receiver"/>
</dbReference>
<dbReference type="Pfam" id="PF00072">
    <property type="entry name" value="Response_reg"/>
    <property type="match status" value="1"/>
</dbReference>
<dbReference type="InterPro" id="IPR009057">
    <property type="entry name" value="Homeodomain-like_sf"/>
</dbReference>
<dbReference type="SUPFAM" id="SSF46689">
    <property type="entry name" value="Homeodomain-like"/>
    <property type="match status" value="1"/>
</dbReference>
<dbReference type="EMBL" id="SHMQ01000004">
    <property type="protein sequence ID" value="RZV39998.1"/>
    <property type="molecule type" value="Genomic_DNA"/>
</dbReference>
<dbReference type="FunFam" id="3.40.50.300:FF:000006">
    <property type="entry name" value="DNA-binding transcriptional regulator NtrC"/>
    <property type="match status" value="1"/>
</dbReference>
<reference evidence="9 10" key="1">
    <citation type="submission" date="2019-01" db="EMBL/GenBank/DDBJ databases">
        <title>Insights into ecological role of a new deltaproteobacterial order Candidatus Sinidesulfobacterales (Sva0485) by metagenomics and metatranscriptomics.</title>
        <authorList>
            <person name="Tan S."/>
            <person name="Liu J."/>
            <person name="Fang Y."/>
            <person name="Hedlund B."/>
            <person name="Lian Z.-H."/>
            <person name="Huang L.-Y."/>
            <person name="Li J.-T."/>
            <person name="Huang L.-N."/>
            <person name="Li W.-J."/>
            <person name="Jiang H.-C."/>
            <person name="Dong H.-L."/>
            <person name="Shu W.-S."/>
        </authorList>
    </citation>
    <scope>NUCLEOTIDE SEQUENCE [LARGE SCALE GENOMIC DNA]</scope>
    <source>
        <strain evidence="9">AP4</strain>
    </source>
</reference>
<keyword evidence="6" id="KW-0597">Phosphoprotein</keyword>
<proteinExistence type="predicted"/>
<feature type="domain" description="Response regulatory" evidence="8">
    <location>
        <begin position="10"/>
        <end position="133"/>
    </location>
</feature>
<dbReference type="PANTHER" id="PTHR32071">
    <property type="entry name" value="TRANSCRIPTIONAL REGULATORY PROTEIN"/>
    <property type="match status" value="1"/>
</dbReference>
<gene>
    <name evidence="9" type="ORF">EVJ48_02155</name>
</gene>
<sequence>MKLSDRKSVNILIVEDEDASRNGLVEYFNLKGYKVFSADRLKSAFEILNSSAELENNKDKIDIIITDLKLPDGTGLELLKSIKEGLNQNAEVIIATGFSSVKTAVEAIKLGAYDYITKPVNLEELDLLISRIISNKNLIDELNILKNRLDEKYNFGNLITSSRKMIETVDTAISVSGTNSTVLIEGESGTGKELLANIIVNNSKRKNKSFVKVNCAALSETVLENELFGHEKGAYTGADSLYKGRFEIADGGTIFLDEIGEISLKTQTKILRVLQEKEFERVGGSKTIKIDIRIIAASQDITKKVSNGEFRKDLYYRLNVINLNLIPLRERKEDIPLLVKRFLSDFAEENGKKITGLNKEVFDILLNYDYPGNVRELKNIIEYMTAVSKGSVIDESSIPDYLKKINQKKETYSDSGGKDFIKIPFGISLEDAENIIIKKTLEINGFNKAKTANDLKIGLKTVYRKLEKN</sequence>
<dbReference type="InterPro" id="IPR025662">
    <property type="entry name" value="Sigma_54_int_dom_ATP-bd_1"/>
</dbReference>
<dbReference type="PROSITE" id="PS50110">
    <property type="entry name" value="RESPONSE_REGULATORY"/>
    <property type="match status" value="1"/>
</dbReference>
<evidence type="ECO:0000256" key="5">
    <source>
        <dbReference type="ARBA" id="ARBA00023163"/>
    </source>
</evidence>
<dbReference type="Gene3D" id="3.40.50.300">
    <property type="entry name" value="P-loop containing nucleotide triphosphate hydrolases"/>
    <property type="match status" value="1"/>
</dbReference>
<dbReference type="PROSITE" id="PS00675">
    <property type="entry name" value="SIGMA54_INTERACT_1"/>
    <property type="match status" value="1"/>
</dbReference>
<accession>A0A520XFP3</accession>
<dbReference type="AlphaFoldDB" id="A0A520XFP3"/>
<dbReference type="SMART" id="SM00448">
    <property type="entry name" value="REC"/>
    <property type="match status" value="1"/>
</dbReference>
<dbReference type="PROSITE" id="PS00688">
    <property type="entry name" value="SIGMA54_INTERACT_3"/>
    <property type="match status" value="1"/>
</dbReference>
<dbReference type="InterPro" id="IPR025944">
    <property type="entry name" value="Sigma_54_int_dom_CS"/>
</dbReference>
<feature type="modified residue" description="4-aspartylphosphate" evidence="6">
    <location>
        <position position="67"/>
    </location>
</feature>
<evidence type="ECO:0000259" key="8">
    <source>
        <dbReference type="PROSITE" id="PS50110"/>
    </source>
</evidence>
<dbReference type="SUPFAM" id="SSF52172">
    <property type="entry name" value="CheY-like"/>
    <property type="match status" value="1"/>
</dbReference>
<dbReference type="Gene3D" id="1.10.8.60">
    <property type="match status" value="1"/>
</dbReference>
<organism evidence="9 10">
    <name type="scientific">Candidatus Acidulodesulfobacterium acidiphilum</name>
    <dbReference type="NCBI Taxonomy" id="2597224"/>
    <lineage>
        <taxon>Bacteria</taxon>
        <taxon>Deltaproteobacteria</taxon>
        <taxon>Candidatus Acidulodesulfobacterales</taxon>
        <taxon>Candidatus Acidulodesulfobacterium</taxon>
    </lineage>
</organism>
<dbReference type="InterPro" id="IPR027417">
    <property type="entry name" value="P-loop_NTPase"/>
</dbReference>
<dbReference type="Pfam" id="PF00158">
    <property type="entry name" value="Sigma54_activat"/>
    <property type="match status" value="1"/>
</dbReference>
<dbReference type="GO" id="GO:0005524">
    <property type="term" value="F:ATP binding"/>
    <property type="evidence" value="ECO:0007669"/>
    <property type="project" value="UniProtKB-KW"/>
</dbReference>
<protein>
    <submittedName>
        <fullName evidence="9">Sigma-54-dependent Fis family transcriptional regulator</fullName>
    </submittedName>
</protein>
<dbReference type="PROSITE" id="PS50045">
    <property type="entry name" value="SIGMA54_INTERACT_4"/>
    <property type="match status" value="1"/>
</dbReference>
<dbReference type="SMART" id="SM00382">
    <property type="entry name" value="AAA"/>
    <property type="match status" value="1"/>
</dbReference>
<dbReference type="Pfam" id="PF02954">
    <property type="entry name" value="HTH_8"/>
    <property type="match status" value="1"/>
</dbReference>
<evidence type="ECO:0000313" key="9">
    <source>
        <dbReference type="EMBL" id="RZV39998.1"/>
    </source>
</evidence>
<keyword evidence="5" id="KW-0804">Transcription</keyword>
<evidence type="ECO:0000256" key="3">
    <source>
        <dbReference type="ARBA" id="ARBA00023015"/>
    </source>
</evidence>
<dbReference type="GO" id="GO:0006355">
    <property type="term" value="P:regulation of DNA-templated transcription"/>
    <property type="evidence" value="ECO:0007669"/>
    <property type="project" value="InterPro"/>
</dbReference>
<dbReference type="InterPro" id="IPR002197">
    <property type="entry name" value="HTH_Fis"/>
</dbReference>
<evidence type="ECO:0000313" key="10">
    <source>
        <dbReference type="Proteomes" id="UP000322454"/>
    </source>
</evidence>
<dbReference type="CDD" id="cd00009">
    <property type="entry name" value="AAA"/>
    <property type="match status" value="1"/>
</dbReference>
<dbReference type="InterPro" id="IPR025943">
    <property type="entry name" value="Sigma_54_int_dom_ATP-bd_2"/>
</dbReference>
<evidence type="ECO:0000256" key="6">
    <source>
        <dbReference type="PROSITE-ProRule" id="PRU00169"/>
    </source>
</evidence>